<sequence length="374" mass="40472">MKHVRGPLGKTVRNNRRAVDMKITRITLLLSTSLLVMACEAPLPTAVADPGAAQPVAPSAAADLAALSSTAPLSTSGPVNALPGQCYTQVTRPARFETETRQVVATPASEEFEVIAATYRTETVPIVIEEAFTRLEVVPATYETVMDTVVVEPSREVTRTIPAEYRNATEQVPVRPSYRSWVTSSRIYPTGAAALGGTVVGNRTLASGAVETLVEFPPEFETVSVRELVRPERTETTIIPAVTREVPRRVIAQPARTVEVVVPAVTRQVEREVVATPERIVRSEIPATFREVSAPVQVLPAQEIWANVVCDTDYNNGFVTALQRALRDQSSYRGAIDGIMGPGTLRAIRAYQLDLGYDTPALTLEAVRALGLTT</sequence>
<dbReference type="InterPro" id="IPR036365">
    <property type="entry name" value="PGBD-like_sf"/>
</dbReference>
<keyword evidence="3" id="KW-1185">Reference proteome</keyword>
<name>A0A2C9CTG8_9RHOB</name>
<evidence type="ECO:0000313" key="2">
    <source>
        <dbReference type="EMBL" id="SOH94557.1"/>
    </source>
</evidence>
<evidence type="ECO:0000313" key="3">
    <source>
        <dbReference type="Proteomes" id="UP000220034"/>
    </source>
</evidence>
<feature type="domain" description="Peptidoglycan binding-like" evidence="1">
    <location>
        <begin position="318"/>
        <end position="356"/>
    </location>
</feature>
<dbReference type="InterPro" id="IPR002477">
    <property type="entry name" value="Peptidoglycan-bd-like"/>
</dbReference>
<evidence type="ECO:0000259" key="1">
    <source>
        <dbReference type="Pfam" id="PF01471"/>
    </source>
</evidence>
<gene>
    <name evidence="2" type="ORF">SAMN06273572_104256</name>
</gene>
<dbReference type="Gene3D" id="1.10.101.10">
    <property type="entry name" value="PGBD-like superfamily/PGBD"/>
    <property type="match status" value="1"/>
</dbReference>
<dbReference type="Pfam" id="PF01471">
    <property type="entry name" value="PG_binding_1"/>
    <property type="match status" value="1"/>
</dbReference>
<protein>
    <submittedName>
        <fullName evidence="2">Peptidoglycan binding domain-containing protein</fullName>
    </submittedName>
</protein>
<dbReference type="InterPro" id="IPR036366">
    <property type="entry name" value="PGBDSf"/>
</dbReference>
<reference evidence="3" key="1">
    <citation type="submission" date="2017-09" db="EMBL/GenBank/DDBJ databases">
        <authorList>
            <person name="Varghese N."/>
            <person name="Submissions S."/>
        </authorList>
    </citation>
    <scope>NUCLEOTIDE SEQUENCE [LARGE SCALE GENOMIC DNA]</scope>
    <source>
        <strain evidence="3">C7</strain>
    </source>
</reference>
<accession>A0A2C9CTG8</accession>
<dbReference type="SUPFAM" id="SSF47090">
    <property type="entry name" value="PGBD-like"/>
    <property type="match status" value="1"/>
</dbReference>
<dbReference type="AlphaFoldDB" id="A0A2C9CTG8"/>
<proteinExistence type="predicted"/>
<organism evidence="2 3">
    <name type="scientific">Pontivivens marinum</name>
    <dbReference type="NCBI Taxonomy" id="1690039"/>
    <lineage>
        <taxon>Bacteria</taxon>
        <taxon>Pseudomonadati</taxon>
        <taxon>Pseudomonadota</taxon>
        <taxon>Alphaproteobacteria</taxon>
        <taxon>Rhodobacterales</taxon>
        <taxon>Paracoccaceae</taxon>
        <taxon>Pontivivens</taxon>
    </lineage>
</organism>
<dbReference type="EMBL" id="OCTN01000004">
    <property type="protein sequence ID" value="SOH94557.1"/>
    <property type="molecule type" value="Genomic_DNA"/>
</dbReference>
<dbReference type="Proteomes" id="UP000220034">
    <property type="component" value="Unassembled WGS sequence"/>
</dbReference>